<comment type="caution">
    <text evidence="2">The sequence shown here is derived from an EMBL/GenBank/DDBJ whole genome shotgun (WGS) entry which is preliminary data.</text>
</comment>
<protein>
    <submittedName>
        <fullName evidence="2">Uncharacterized protein</fullName>
    </submittedName>
</protein>
<feature type="compositionally biased region" description="Polar residues" evidence="1">
    <location>
        <begin position="250"/>
        <end position="267"/>
    </location>
</feature>
<feature type="region of interest" description="Disordered" evidence="1">
    <location>
        <begin position="249"/>
        <end position="272"/>
    </location>
</feature>
<feature type="compositionally biased region" description="Acidic residues" evidence="1">
    <location>
        <begin position="171"/>
        <end position="185"/>
    </location>
</feature>
<keyword evidence="3" id="KW-1185">Reference proteome</keyword>
<organism evidence="2 3">
    <name type="scientific">Paragonimus westermani</name>
    <dbReference type="NCBI Taxonomy" id="34504"/>
    <lineage>
        <taxon>Eukaryota</taxon>
        <taxon>Metazoa</taxon>
        <taxon>Spiralia</taxon>
        <taxon>Lophotrochozoa</taxon>
        <taxon>Platyhelminthes</taxon>
        <taxon>Trematoda</taxon>
        <taxon>Digenea</taxon>
        <taxon>Plagiorchiida</taxon>
        <taxon>Troglotremata</taxon>
        <taxon>Troglotrematidae</taxon>
        <taxon>Paragonimus</taxon>
    </lineage>
</organism>
<accession>A0A5J4N7Y4</accession>
<gene>
    <name evidence="2" type="ORF">DEA37_0003272</name>
</gene>
<feature type="region of interest" description="Disordered" evidence="1">
    <location>
        <begin position="121"/>
        <end position="198"/>
    </location>
</feature>
<dbReference type="Proteomes" id="UP000324629">
    <property type="component" value="Unassembled WGS sequence"/>
</dbReference>
<evidence type="ECO:0000256" key="1">
    <source>
        <dbReference type="SAM" id="MobiDB-lite"/>
    </source>
</evidence>
<proteinExistence type="predicted"/>
<evidence type="ECO:0000313" key="2">
    <source>
        <dbReference type="EMBL" id="KAA3671553.1"/>
    </source>
</evidence>
<dbReference type="AlphaFoldDB" id="A0A5J4N7Y4"/>
<feature type="compositionally biased region" description="Basic and acidic residues" evidence="1">
    <location>
        <begin position="145"/>
        <end position="164"/>
    </location>
</feature>
<sequence>MTILTKLEEVGEQIVSLEEKLKEIDKAFAPQMANPSELDELEAYMNALKSGAPTRKERMKLKSQLFTLRQAELRLFQQAGLPQLRPHATALTQNDESGSDRSLLDGRIRRIGAAAAVRAAKRRLESDSEAGLLTATENRPKNTRLKMDEIKRSLRSHSEVKRTNDAPSLDEPFEVEEDDNEDEDEHQNKVGDARSPSVKINVSRTADLGHPQLPPAQAVIRVHTGTESMVSNSDSSEPAIQQVPFAKRPTVSTDQQLGPDSVCTNYHTTREPSRGKNYLRMLGCVL</sequence>
<reference evidence="2 3" key="1">
    <citation type="journal article" date="2019" name="Gigascience">
        <title>Whole-genome sequence of the oriental lung fluke Paragonimus westermani.</title>
        <authorList>
            <person name="Oey H."/>
            <person name="Zakrzewski M."/>
            <person name="Narain K."/>
            <person name="Devi K.R."/>
            <person name="Agatsuma T."/>
            <person name="Nawaratna S."/>
            <person name="Gobert G.N."/>
            <person name="Jones M.K."/>
            <person name="Ragan M.A."/>
            <person name="McManus D.P."/>
            <person name="Krause L."/>
        </authorList>
    </citation>
    <scope>NUCLEOTIDE SEQUENCE [LARGE SCALE GENOMIC DNA]</scope>
    <source>
        <strain evidence="2 3">IND2009</strain>
    </source>
</reference>
<evidence type="ECO:0000313" key="3">
    <source>
        <dbReference type="Proteomes" id="UP000324629"/>
    </source>
</evidence>
<name>A0A5J4N7Y4_9TREM</name>
<dbReference type="EMBL" id="QNGE01006215">
    <property type="protein sequence ID" value="KAA3671553.1"/>
    <property type="molecule type" value="Genomic_DNA"/>
</dbReference>